<comment type="subcellular location">
    <subcellularLocation>
        <location evidence="1">Cell membrane</location>
        <topology evidence="1">Multi-pass membrane protein</topology>
    </subcellularLocation>
</comment>
<accession>A0ABV7D539</accession>
<evidence type="ECO:0000256" key="6">
    <source>
        <dbReference type="ARBA" id="ARBA00023136"/>
    </source>
</evidence>
<dbReference type="SUPFAM" id="SSF52540">
    <property type="entry name" value="P-loop containing nucleoside triphosphate hydrolases"/>
    <property type="match status" value="1"/>
</dbReference>
<keyword evidence="5" id="KW-1133">Transmembrane helix</keyword>
<name>A0ABV7D539_9PROT</name>
<dbReference type="InterPro" id="IPR051539">
    <property type="entry name" value="T4SS-coupling_protein"/>
</dbReference>
<dbReference type="PANTHER" id="PTHR37937:SF1">
    <property type="entry name" value="CONJUGATIVE TRANSFER: DNA TRANSPORT"/>
    <property type="match status" value="1"/>
</dbReference>
<dbReference type="InterPro" id="IPR003688">
    <property type="entry name" value="TraG/VirD4"/>
</dbReference>
<dbReference type="RefSeq" id="WP_194215259.1">
    <property type="nucleotide sequence ID" value="NZ_CP061205.1"/>
</dbReference>
<keyword evidence="8" id="KW-1185">Reference proteome</keyword>
<comment type="caution">
    <text evidence="7">The sequence shown here is derived from an EMBL/GenBank/DDBJ whole genome shotgun (WGS) entry which is preliminary data.</text>
</comment>
<keyword evidence="3" id="KW-1003">Cell membrane</keyword>
<comment type="similarity">
    <text evidence="2">Belongs to the VirD4/TraG family.</text>
</comment>
<evidence type="ECO:0000256" key="4">
    <source>
        <dbReference type="ARBA" id="ARBA00022692"/>
    </source>
</evidence>
<dbReference type="Proteomes" id="UP001595444">
    <property type="component" value="Unassembled WGS sequence"/>
</dbReference>
<keyword evidence="4" id="KW-0812">Transmembrane</keyword>
<dbReference type="InterPro" id="IPR027417">
    <property type="entry name" value="P-loop_NTPase"/>
</dbReference>
<protein>
    <submittedName>
        <fullName evidence="7">Type IV secretory system conjugative DNA transfer family protein</fullName>
    </submittedName>
</protein>
<dbReference type="PANTHER" id="PTHR37937">
    <property type="entry name" value="CONJUGATIVE TRANSFER: DNA TRANSPORT"/>
    <property type="match status" value="1"/>
</dbReference>
<gene>
    <name evidence="7" type="ORF">ACFOKA_07745</name>
</gene>
<dbReference type="Gene3D" id="3.40.50.300">
    <property type="entry name" value="P-loop containing nucleotide triphosphate hydrolases"/>
    <property type="match status" value="1"/>
</dbReference>
<dbReference type="Pfam" id="PF02534">
    <property type="entry name" value="T4SS-DNA_transf"/>
    <property type="match status" value="1"/>
</dbReference>
<proteinExistence type="inferred from homology"/>
<sequence length="538" mass="60495">MTDFDNERDRYGSAGFIDADDPALRPCFKKTPDSLFCGFVGNRPLYWNGMGGVLLTAGARGGKLRDILAYSMLDGMYEGTLVMLDMKGECAYISQNQTRLGKPCIYWNPLALHGGSLPQHRINPVDYIHADSPTLIADTKVFAENMIALSGSNNGEYFELRGREFLEAVILTIVDMDGALTLPRLYEIINLIPGNSEAWVEFAFQMNECGFEISRRIEEEIAESRHGESAGMRGILGEIFKSFSALSDPVLLDSISPPYDFSLSQLCEGSQAYNFYMMPPAEFIDGWRSVIKAIFVGAMIYKSRAPSAPRQTWILDECAQLGSFPLVPKLFTYTAGIGIRPVAVYQSADQMELTGRGAKTIIPSSAAVRIYFTIRDEEGSARLSRMLGHQTLEYDDTLTQGRDDMARKEAIHAMLNGASPVETAHKLNHYRMAAKNRSKQQRLLRTPDEILKTPNDKAYVFMDDVPLPIYADRRPYYKERSMAGRFHPNPYHPPIDRVRVKALIGYRWKNIINEPVPACFAHLPQYADGMWSYVEGFK</sequence>
<organism evidence="7 8">
    <name type="scientific">Kordiimonas pumila</name>
    <dbReference type="NCBI Taxonomy" id="2161677"/>
    <lineage>
        <taxon>Bacteria</taxon>
        <taxon>Pseudomonadati</taxon>
        <taxon>Pseudomonadota</taxon>
        <taxon>Alphaproteobacteria</taxon>
        <taxon>Kordiimonadales</taxon>
        <taxon>Kordiimonadaceae</taxon>
        <taxon>Kordiimonas</taxon>
    </lineage>
</organism>
<evidence type="ECO:0000313" key="8">
    <source>
        <dbReference type="Proteomes" id="UP001595444"/>
    </source>
</evidence>
<evidence type="ECO:0000256" key="2">
    <source>
        <dbReference type="ARBA" id="ARBA00008806"/>
    </source>
</evidence>
<evidence type="ECO:0000256" key="5">
    <source>
        <dbReference type="ARBA" id="ARBA00022989"/>
    </source>
</evidence>
<evidence type="ECO:0000313" key="7">
    <source>
        <dbReference type="EMBL" id="MFC3051792.1"/>
    </source>
</evidence>
<reference evidence="8" key="1">
    <citation type="journal article" date="2019" name="Int. J. Syst. Evol. Microbiol.">
        <title>The Global Catalogue of Microorganisms (GCM) 10K type strain sequencing project: providing services to taxonomists for standard genome sequencing and annotation.</title>
        <authorList>
            <consortium name="The Broad Institute Genomics Platform"/>
            <consortium name="The Broad Institute Genome Sequencing Center for Infectious Disease"/>
            <person name="Wu L."/>
            <person name="Ma J."/>
        </authorList>
    </citation>
    <scope>NUCLEOTIDE SEQUENCE [LARGE SCALE GENOMIC DNA]</scope>
    <source>
        <strain evidence="8">KCTC 62164</strain>
    </source>
</reference>
<dbReference type="EMBL" id="JBHRSL010000004">
    <property type="protein sequence ID" value="MFC3051792.1"/>
    <property type="molecule type" value="Genomic_DNA"/>
</dbReference>
<keyword evidence="6" id="KW-0472">Membrane</keyword>
<evidence type="ECO:0000256" key="3">
    <source>
        <dbReference type="ARBA" id="ARBA00022475"/>
    </source>
</evidence>
<evidence type="ECO:0000256" key="1">
    <source>
        <dbReference type="ARBA" id="ARBA00004651"/>
    </source>
</evidence>